<proteinExistence type="predicted"/>
<dbReference type="EMBL" id="AM420293">
    <property type="protein sequence ID" value="CAM01253.1"/>
    <property type="molecule type" value="Genomic_DNA"/>
</dbReference>
<organism evidence="2 3">
    <name type="scientific">Saccharopolyspora erythraea (strain ATCC 11635 / DSM 40517 / JCM 4748 / NBRC 13426 / NCIMB 8594 / NRRL 2338)</name>
    <dbReference type="NCBI Taxonomy" id="405948"/>
    <lineage>
        <taxon>Bacteria</taxon>
        <taxon>Bacillati</taxon>
        <taxon>Actinomycetota</taxon>
        <taxon>Actinomycetes</taxon>
        <taxon>Pseudonocardiales</taxon>
        <taxon>Pseudonocardiaceae</taxon>
        <taxon>Saccharopolyspora</taxon>
    </lineage>
</organism>
<protein>
    <submittedName>
        <fullName evidence="2">Uncharacterized protein</fullName>
    </submittedName>
</protein>
<evidence type="ECO:0000313" key="3">
    <source>
        <dbReference type="Proteomes" id="UP000006728"/>
    </source>
</evidence>
<dbReference type="AlphaFoldDB" id="A4FB28"/>
<accession>A4FB28</accession>
<evidence type="ECO:0000313" key="2">
    <source>
        <dbReference type="EMBL" id="CAM01253.1"/>
    </source>
</evidence>
<gene>
    <name evidence="2" type="ordered locus">SACE_1942</name>
</gene>
<dbReference type="Proteomes" id="UP000006728">
    <property type="component" value="Chromosome"/>
</dbReference>
<name>A4FB28_SACEN</name>
<dbReference type="HOGENOM" id="CLU_3398302_0_0_11"/>
<reference evidence="2 3" key="1">
    <citation type="journal article" date="2007" name="Nat. Biotechnol.">
        <title>Complete genome sequence of the erythromycin-producing bacterium Saccharopolyspora erythraea NRRL23338.</title>
        <authorList>
            <person name="Oliynyk M."/>
            <person name="Samborskyy M."/>
            <person name="Lester J.B."/>
            <person name="Mironenko T."/>
            <person name="Scott N."/>
            <person name="Dickens S."/>
            <person name="Haydock S.F."/>
            <person name="Leadlay P.F."/>
        </authorList>
    </citation>
    <scope>NUCLEOTIDE SEQUENCE [LARGE SCALE GENOMIC DNA]</scope>
    <source>
        <strain evidence="3">ATCC 11635 / DSM 40517 / JCM 4748 / NBRC 13426 / NCIMB 8594 / NRRL 2338</strain>
    </source>
</reference>
<feature type="region of interest" description="Disordered" evidence="1">
    <location>
        <begin position="1"/>
        <end position="31"/>
    </location>
</feature>
<dbReference type="KEGG" id="sen:SACE_1942"/>
<sequence>MVGGTADAARTPRVPGEPRFAQDNPGYSEDA</sequence>
<evidence type="ECO:0000256" key="1">
    <source>
        <dbReference type="SAM" id="MobiDB-lite"/>
    </source>
</evidence>
<keyword evidence="3" id="KW-1185">Reference proteome</keyword>